<proteinExistence type="predicted"/>
<sequence length="78" mass="9132">MPNCEDNSYERTYRDIFIHGLANNTNKIRNKIARAECGVRRRCKHDLESVKHGERLSRRRRRAAGQVVALRKAAQWLA</sequence>
<reference evidence="1 2" key="1">
    <citation type="journal article" date="2019" name="Commun. Biol.">
        <title>The bagworm genome reveals a unique fibroin gene that provides high tensile strength.</title>
        <authorList>
            <person name="Kono N."/>
            <person name="Nakamura H."/>
            <person name="Ohtoshi R."/>
            <person name="Tomita M."/>
            <person name="Numata K."/>
            <person name="Arakawa K."/>
        </authorList>
    </citation>
    <scope>NUCLEOTIDE SEQUENCE [LARGE SCALE GENOMIC DNA]</scope>
</reference>
<evidence type="ECO:0000313" key="1">
    <source>
        <dbReference type="EMBL" id="GBP38509.1"/>
    </source>
</evidence>
<dbReference type="AlphaFoldDB" id="A0A4C1VIU3"/>
<accession>A0A4C1VIU3</accession>
<organism evidence="1 2">
    <name type="scientific">Eumeta variegata</name>
    <name type="common">Bagworm moth</name>
    <name type="synonym">Eumeta japonica</name>
    <dbReference type="NCBI Taxonomy" id="151549"/>
    <lineage>
        <taxon>Eukaryota</taxon>
        <taxon>Metazoa</taxon>
        <taxon>Ecdysozoa</taxon>
        <taxon>Arthropoda</taxon>
        <taxon>Hexapoda</taxon>
        <taxon>Insecta</taxon>
        <taxon>Pterygota</taxon>
        <taxon>Neoptera</taxon>
        <taxon>Endopterygota</taxon>
        <taxon>Lepidoptera</taxon>
        <taxon>Glossata</taxon>
        <taxon>Ditrysia</taxon>
        <taxon>Tineoidea</taxon>
        <taxon>Psychidae</taxon>
        <taxon>Oiketicinae</taxon>
        <taxon>Eumeta</taxon>
    </lineage>
</organism>
<name>A0A4C1VIU3_EUMVA</name>
<evidence type="ECO:0000313" key="2">
    <source>
        <dbReference type="Proteomes" id="UP000299102"/>
    </source>
</evidence>
<keyword evidence="2" id="KW-1185">Reference proteome</keyword>
<comment type="caution">
    <text evidence="1">The sequence shown here is derived from an EMBL/GenBank/DDBJ whole genome shotgun (WGS) entry which is preliminary data.</text>
</comment>
<protein>
    <submittedName>
        <fullName evidence="1">Uncharacterized protein</fullName>
    </submittedName>
</protein>
<gene>
    <name evidence="1" type="ORF">EVAR_95410_1</name>
</gene>
<dbReference type="EMBL" id="BGZK01000350">
    <property type="protein sequence ID" value="GBP38509.1"/>
    <property type="molecule type" value="Genomic_DNA"/>
</dbReference>
<dbReference type="Proteomes" id="UP000299102">
    <property type="component" value="Unassembled WGS sequence"/>
</dbReference>